<name>A0A119D6C7_9BURK</name>
<proteinExistence type="predicted"/>
<evidence type="ECO:0000313" key="2">
    <source>
        <dbReference type="Proteomes" id="UP000065504"/>
    </source>
</evidence>
<sequence length="65" mass="7405">MYPDPKRVRNNKHTVRFDDYEQAVLTALANYQGEQLAVMIREIVMREATAVLAERNASILERAGA</sequence>
<evidence type="ECO:0000313" key="1">
    <source>
        <dbReference type="EMBL" id="KWK75327.1"/>
    </source>
</evidence>
<dbReference type="EMBL" id="LPLU01000084">
    <property type="protein sequence ID" value="KWK75327.1"/>
    <property type="molecule type" value="Genomic_DNA"/>
</dbReference>
<protein>
    <submittedName>
        <fullName evidence="1">Uncharacterized protein</fullName>
    </submittedName>
</protein>
<organism evidence="1 2">
    <name type="scientific">Burkholderia ubonensis</name>
    <dbReference type="NCBI Taxonomy" id="101571"/>
    <lineage>
        <taxon>Bacteria</taxon>
        <taxon>Pseudomonadati</taxon>
        <taxon>Pseudomonadota</taxon>
        <taxon>Betaproteobacteria</taxon>
        <taxon>Burkholderiales</taxon>
        <taxon>Burkholderiaceae</taxon>
        <taxon>Burkholderia</taxon>
        <taxon>Burkholderia cepacia complex</taxon>
    </lineage>
</organism>
<dbReference type="Proteomes" id="UP000065504">
    <property type="component" value="Unassembled WGS sequence"/>
</dbReference>
<dbReference type="AlphaFoldDB" id="A0A119D6C7"/>
<gene>
    <name evidence="1" type="ORF">WM16_13690</name>
</gene>
<dbReference type="RefSeq" id="WP_059645780.1">
    <property type="nucleotide sequence ID" value="NZ_LOVD01000097.1"/>
</dbReference>
<reference evidence="1 2" key="1">
    <citation type="submission" date="2015-11" db="EMBL/GenBank/DDBJ databases">
        <title>Expanding the genomic diversity of Burkholderia species for the development of highly accurate diagnostics.</title>
        <authorList>
            <person name="Sahl J."/>
            <person name="Keim P."/>
            <person name="Wagner D."/>
        </authorList>
    </citation>
    <scope>NUCLEOTIDE SEQUENCE [LARGE SCALE GENOMIC DNA]</scope>
    <source>
        <strain evidence="1 2">MSMB782WGS</strain>
    </source>
</reference>
<comment type="caution">
    <text evidence="1">The sequence shown here is derived from an EMBL/GenBank/DDBJ whole genome shotgun (WGS) entry which is preliminary data.</text>
</comment>
<accession>A0A119D6C7</accession>